<dbReference type="PROSITE" id="PS51257">
    <property type="entry name" value="PROKAR_LIPOPROTEIN"/>
    <property type="match status" value="1"/>
</dbReference>
<organism evidence="2 3">
    <name type="scientific">Ancylobacter amanitiformis</name>
    <dbReference type="NCBI Taxonomy" id="217069"/>
    <lineage>
        <taxon>Bacteria</taxon>
        <taxon>Pseudomonadati</taxon>
        <taxon>Pseudomonadota</taxon>
        <taxon>Alphaproteobacteria</taxon>
        <taxon>Hyphomicrobiales</taxon>
        <taxon>Xanthobacteraceae</taxon>
        <taxon>Ancylobacter</taxon>
    </lineage>
</organism>
<sequence>MKPVLLTAIAVTLSACSVAPTIDVGPNPSDFSSSVKPSLYGPVTAGTIDYRPVEPQSWIERNKRVAPRTGSE</sequence>
<dbReference type="RefSeq" id="WP_306891828.1">
    <property type="nucleotide sequence ID" value="NZ_JAUSVR010000023.1"/>
</dbReference>
<gene>
    <name evidence="2" type="ORF">QOZ99_004107</name>
</gene>
<keyword evidence="1" id="KW-0732">Signal</keyword>
<evidence type="ECO:0000256" key="1">
    <source>
        <dbReference type="SAM" id="SignalP"/>
    </source>
</evidence>
<evidence type="ECO:0000313" key="2">
    <source>
        <dbReference type="EMBL" id="MDQ0513189.1"/>
    </source>
</evidence>
<dbReference type="Proteomes" id="UP001235094">
    <property type="component" value="Unassembled WGS sequence"/>
</dbReference>
<reference evidence="2 3" key="1">
    <citation type="submission" date="2023-07" db="EMBL/GenBank/DDBJ databases">
        <title>Genomic Encyclopedia of Type Strains, Phase IV (KMG-IV): sequencing the most valuable type-strain genomes for metagenomic binning, comparative biology and taxonomic classification.</title>
        <authorList>
            <person name="Goeker M."/>
        </authorList>
    </citation>
    <scope>NUCLEOTIDE SEQUENCE [LARGE SCALE GENOMIC DNA]</scope>
    <source>
        <strain evidence="2 3">DSM 15561</strain>
    </source>
</reference>
<feature type="signal peptide" evidence="1">
    <location>
        <begin position="1"/>
        <end position="19"/>
    </location>
</feature>
<keyword evidence="3" id="KW-1185">Reference proteome</keyword>
<accession>A0ABU0LWX2</accession>
<dbReference type="EMBL" id="JAUSVR010000023">
    <property type="protein sequence ID" value="MDQ0513189.1"/>
    <property type="molecule type" value="Genomic_DNA"/>
</dbReference>
<comment type="caution">
    <text evidence="2">The sequence shown here is derived from an EMBL/GenBank/DDBJ whole genome shotgun (WGS) entry which is preliminary data.</text>
</comment>
<evidence type="ECO:0000313" key="3">
    <source>
        <dbReference type="Proteomes" id="UP001235094"/>
    </source>
</evidence>
<proteinExistence type="predicted"/>
<name>A0ABU0LWX2_9HYPH</name>
<protein>
    <submittedName>
        <fullName evidence="2">Uncharacterized protein</fullName>
    </submittedName>
</protein>
<feature type="chain" id="PRO_5046313993" evidence="1">
    <location>
        <begin position="20"/>
        <end position="72"/>
    </location>
</feature>